<dbReference type="EMBL" id="JBEDUW010000004">
    <property type="protein sequence ID" value="KAK9931765.1"/>
    <property type="molecule type" value="Genomic_DNA"/>
</dbReference>
<dbReference type="PANTHER" id="PTHR46328">
    <property type="entry name" value="FAR-RED IMPAIRED RESPONSIVE (FAR1) FAMILY PROTEIN-RELATED"/>
    <property type="match status" value="1"/>
</dbReference>
<dbReference type="Proteomes" id="UP001457282">
    <property type="component" value="Unassembled WGS sequence"/>
</dbReference>
<feature type="compositionally biased region" description="Basic and acidic residues" evidence="1">
    <location>
        <begin position="63"/>
        <end position="77"/>
    </location>
</feature>
<feature type="domain" description="FAR1" evidence="2">
    <location>
        <begin position="95"/>
        <end position="179"/>
    </location>
</feature>
<evidence type="ECO:0000313" key="4">
    <source>
        <dbReference type="Proteomes" id="UP001457282"/>
    </source>
</evidence>
<evidence type="ECO:0000313" key="3">
    <source>
        <dbReference type="EMBL" id="KAK9931765.1"/>
    </source>
</evidence>
<gene>
    <name evidence="3" type="ORF">M0R45_019029</name>
</gene>
<name>A0AAW1X5V3_RUBAR</name>
<dbReference type="PANTHER" id="PTHR46328:SF27">
    <property type="entry name" value="OS12G0287500 PROTEIN"/>
    <property type="match status" value="1"/>
</dbReference>
<dbReference type="Pfam" id="PF03101">
    <property type="entry name" value="FAR1"/>
    <property type="match status" value="1"/>
</dbReference>
<evidence type="ECO:0000259" key="2">
    <source>
        <dbReference type="Pfam" id="PF03101"/>
    </source>
</evidence>
<sequence>MLRSDQSLIDYEIVLQKEDEASLQGEDEANLQGEHEIDLLGEDRVDLPSEDGVDLSSEDDGDVQGKEDDGENKEKTEELCNGMEFSSDESAYKAYAKYGGKNGFNVRKQKRNRNKNDVIVKLFYCCSKQGQRRINKKCEPSYSIPITRVGCKAHMSCRLQNNGKFKIVSLQQTRNHELIKTPMKHMLKINRCMSKAKKNMLMMLTCQEFQ</sequence>
<feature type="region of interest" description="Disordered" evidence="1">
    <location>
        <begin position="17"/>
        <end position="77"/>
    </location>
</feature>
<proteinExistence type="predicted"/>
<organism evidence="3 4">
    <name type="scientific">Rubus argutus</name>
    <name type="common">Southern blackberry</name>
    <dbReference type="NCBI Taxonomy" id="59490"/>
    <lineage>
        <taxon>Eukaryota</taxon>
        <taxon>Viridiplantae</taxon>
        <taxon>Streptophyta</taxon>
        <taxon>Embryophyta</taxon>
        <taxon>Tracheophyta</taxon>
        <taxon>Spermatophyta</taxon>
        <taxon>Magnoliopsida</taxon>
        <taxon>eudicotyledons</taxon>
        <taxon>Gunneridae</taxon>
        <taxon>Pentapetalae</taxon>
        <taxon>rosids</taxon>
        <taxon>fabids</taxon>
        <taxon>Rosales</taxon>
        <taxon>Rosaceae</taxon>
        <taxon>Rosoideae</taxon>
        <taxon>Rosoideae incertae sedis</taxon>
        <taxon>Rubus</taxon>
    </lineage>
</organism>
<accession>A0AAW1X5V3</accession>
<dbReference type="AlphaFoldDB" id="A0AAW1X5V3"/>
<evidence type="ECO:0000256" key="1">
    <source>
        <dbReference type="SAM" id="MobiDB-lite"/>
    </source>
</evidence>
<protein>
    <recommendedName>
        <fullName evidence="2">FAR1 domain-containing protein</fullName>
    </recommendedName>
</protein>
<feature type="compositionally biased region" description="Acidic residues" evidence="1">
    <location>
        <begin position="48"/>
        <end position="62"/>
    </location>
</feature>
<keyword evidence="4" id="KW-1185">Reference proteome</keyword>
<dbReference type="InterPro" id="IPR004330">
    <property type="entry name" value="FAR1_DNA_bnd_dom"/>
</dbReference>
<reference evidence="3 4" key="1">
    <citation type="journal article" date="2023" name="G3 (Bethesda)">
        <title>A chromosome-length genome assembly and annotation of blackberry (Rubus argutus, cv. 'Hillquist').</title>
        <authorList>
            <person name="Bruna T."/>
            <person name="Aryal R."/>
            <person name="Dudchenko O."/>
            <person name="Sargent D.J."/>
            <person name="Mead D."/>
            <person name="Buti M."/>
            <person name="Cavallini A."/>
            <person name="Hytonen T."/>
            <person name="Andres J."/>
            <person name="Pham M."/>
            <person name="Weisz D."/>
            <person name="Mascagni F."/>
            <person name="Usai G."/>
            <person name="Natali L."/>
            <person name="Bassil N."/>
            <person name="Fernandez G.E."/>
            <person name="Lomsadze A."/>
            <person name="Armour M."/>
            <person name="Olukolu B."/>
            <person name="Poorten T."/>
            <person name="Britton C."/>
            <person name="Davik J."/>
            <person name="Ashrafi H."/>
            <person name="Aiden E.L."/>
            <person name="Borodovsky M."/>
            <person name="Worthington M."/>
        </authorList>
    </citation>
    <scope>NUCLEOTIDE SEQUENCE [LARGE SCALE GENOMIC DNA]</scope>
    <source>
        <strain evidence="3">PI 553951</strain>
    </source>
</reference>
<comment type="caution">
    <text evidence="3">The sequence shown here is derived from an EMBL/GenBank/DDBJ whole genome shotgun (WGS) entry which is preliminary data.</text>
</comment>
<feature type="compositionally biased region" description="Basic and acidic residues" evidence="1">
    <location>
        <begin position="33"/>
        <end position="47"/>
    </location>
</feature>